<dbReference type="Pfam" id="PF13155">
    <property type="entry name" value="Toprim_2"/>
    <property type="match status" value="1"/>
</dbReference>
<dbReference type="PANTHER" id="PTHR30313">
    <property type="entry name" value="DNA PRIMASE"/>
    <property type="match status" value="1"/>
</dbReference>
<dbReference type="InterPro" id="IPR034151">
    <property type="entry name" value="TOPRIM_DnaG_bac"/>
</dbReference>
<keyword evidence="8 12" id="KW-0862">Zinc</keyword>
<keyword evidence="7 12" id="KW-0863">Zinc-finger</keyword>
<comment type="domain">
    <text evidence="12">Contains an N-terminal zinc-binding domain, a central core domain that contains the primase activity, and a C-terminal DnaB-binding domain.</text>
</comment>
<dbReference type="EMBL" id="FMYP01000028">
    <property type="protein sequence ID" value="SDC36559.1"/>
    <property type="molecule type" value="Genomic_DNA"/>
</dbReference>
<dbReference type="SMART" id="SM00400">
    <property type="entry name" value="ZnF_CHCC"/>
    <property type="match status" value="1"/>
</dbReference>
<keyword evidence="2 12" id="KW-0639">Primosome</keyword>
<evidence type="ECO:0000256" key="9">
    <source>
        <dbReference type="ARBA" id="ARBA00022842"/>
    </source>
</evidence>
<dbReference type="InterPro" id="IPR013264">
    <property type="entry name" value="DNAG_N"/>
</dbReference>
<feature type="zinc finger region" description="CHC2-type" evidence="12 14">
    <location>
        <begin position="37"/>
        <end position="61"/>
    </location>
</feature>
<comment type="similarity">
    <text evidence="12 13">Belongs to the DnaG primase family.</text>
</comment>
<dbReference type="GO" id="GO:0008270">
    <property type="term" value="F:zinc ion binding"/>
    <property type="evidence" value="ECO:0007669"/>
    <property type="project" value="UniProtKB-UniRule"/>
</dbReference>
<gene>
    <name evidence="12" type="primary">dnaG</name>
    <name evidence="16" type="ORF">SAMN05216323_10289</name>
</gene>
<keyword evidence="1 12" id="KW-0240">DNA-directed RNA polymerase</keyword>
<dbReference type="PANTHER" id="PTHR30313:SF2">
    <property type="entry name" value="DNA PRIMASE"/>
    <property type="match status" value="1"/>
</dbReference>
<evidence type="ECO:0000259" key="15">
    <source>
        <dbReference type="PROSITE" id="PS50880"/>
    </source>
</evidence>
<evidence type="ECO:0000256" key="8">
    <source>
        <dbReference type="ARBA" id="ARBA00022833"/>
    </source>
</evidence>
<dbReference type="STRING" id="1640674.SAMN05216323_10289"/>
<dbReference type="HAMAP" id="MF_00974">
    <property type="entry name" value="DNA_primase_DnaG"/>
    <property type="match status" value="1"/>
</dbReference>
<dbReference type="NCBIfam" id="TIGR01391">
    <property type="entry name" value="dnaG"/>
    <property type="match status" value="1"/>
</dbReference>
<name>A0A1G6KZL7_9BACT</name>
<dbReference type="Gene3D" id="3.90.980.10">
    <property type="entry name" value="DNA primase, catalytic core, N-terminal domain"/>
    <property type="match status" value="1"/>
</dbReference>
<comment type="function">
    <text evidence="12 13">RNA polymerase that catalyzes the synthesis of short RNA molecules used as primers for DNA polymerase during DNA replication.</text>
</comment>
<evidence type="ECO:0000256" key="4">
    <source>
        <dbReference type="ARBA" id="ARBA00022695"/>
    </source>
</evidence>
<dbReference type="PIRSF" id="PIRSF002811">
    <property type="entry name" value="DnaG"/>
    <property type="match status" value="1"/>
</dbReference>
<dbReference type="InterPro" id="IPR006171">
    <property type="entry name" value="TOPRIM_dom"/>
</dbReference>
<evidence type="ECO:0000256" key="14">
    <source>
        <dbReference type="PIRSR" id="PIRSR002811-1"/>
    </source>
</evidence>
<dbReference type="CDD" id="cd03364">
    <property type="entry name" value="TOPRIM_DnaG_primases"/>
    <property type="match status" value="1"/>
</dbReference>
<keyword evidence="10 12" id="KW-0238">DNA-binding</keyword>
<feature type="domain" description="Toprim" evidence="15">
    <location>
        <begin position="259"/>
        <end position="340"/>
    </location>
</feature>
<evidence type="ECO:0000256" key="5">
    <source>
        <dbReference type="ARBA" id="ARBA00022705"/>
    </source>
</evidence>
<dbReference type="EC" id="2.7.7.101" evidence="12"/>
<dbReference type="FunFam" id="3.90.580.10:FF:000001">
    <property type="entry name" value="DNA primase"/>
    <property type="match status" value="1"/>
</dbReference>
<dbReference type="InterPro" id="IPR002694">
    <property type="entry name" value="Znf_CHC2"/>
</dbReference>
<dbReference type="AlphaFoldDB" id="A0A1G6KZL7"/>
<accession>A0A1G6KZL7</accession>
<dbReference type="GO" id="GO:1990077">
    <property type="term" value="C:primosome complex"/>
    <property type="evidence" value="ECO:0007669"/>
    <property type="project" value="UniProtKB-KW"/>
</dbReference>
<dbReference type="Gene3D" id="3.90.580.10">
    <property type="entry name" value="Zinc finger, CHC2-type domain"/>
    <property type="match status" value="1"/>
</dbReference>
<dbReference type="RefSeq" id="WP_092438032.1">
    <property type="nucleotide sequence ID" value="NZ_FMYP01000028.1"/>
</dbReference>
<evidence type="ECO:0000256" key="6">
    <source>
        <dbReference type="ARBA" id="ARBA00022723"/>
    </source>
</evidence>
<dbReference type="GO" id="GO:0003899">
    <property type="term" value="F:DNA-directed RNA polymerase activity"/>
    <property type="evidence" value="ECO:0007669"/>
    <property type="project" value="UniProtKB-UniRule"/>
</dbReference>
<dbReference type="FunFam" id="3.40.1360.10:FF:000002">
    <property type="entry name" value="DNA primase"/>
    <property type="match status" value="1"/>
</dbReference>
<dbReference type="GO" id="GO:0003677">
    <property type="term" value="F:DNA binding"/>
    <property type="evidence" value="ECO:0007669"/>
    <property type="project" value="UniProtKB-KW"/>
</dbReference>
<evidence type="ECO:0000256" key="1">
    <source>
        <dbReference type="ARBA" id="ARBA00022478"/>
    </source>
</evidence>
<evidence type="ECO:0000256" key="12">
    <source>
        <dbReference type="HAMAP-Rule" id="MF_00974"/>
    </source>
</evidence>
<dbReference type="GO" id="GO:0000428">
    <property type="term" value="C:DNA-directed RNA polymerase complex"/>
    <property type="evidence" value="ECO:0007669"/>
    <property type="project" value="UniProtKB-KW"/>
</dbReference>
<organism evidence="16 17">
    <name type="scientific">Williamwhitmania taraxaci</name>
    <dbReference type="NCBI Taxonomy" id="1640674"/>
    <lineage>
        <taxon>Bacteria</taxon>
        <taxon>Pseudomonadati</taxon>
        <taxon>Bacteroidota</taxon>
        <taxon>Bacteroidia</taxon>
        <taxon>Bacteroidales</taxon>
        <taxon>Williamwhitmaniaceae</taxon>
        <taxon>Williamwhitmania</taxon>
    </lineage>
</organism>
<dbReference type="Pfam" id="PF01807">
    <property type="entry name" value="Zn_ribbon_DnaG"/>
    <property type="match status" value="1"/>
</dbReference>
<keyword evidence="6 12" id="KW-0479">Metal-binding</keyword>
<dbReference type="Proteomes" id="UP000199452">
    <property type="component" value="Unassembled WGS sequence"/>
</dbReference>
<evidence type="ECO:0000256" key="2">
    <source>
        <dbReference type="ARBA" id="ARBA00022515"/>
    </source>
</evidence>
<reference evidence="16 17" key="1">
    <citation type="submission" date="2016-09" db="EMBL/GenBank/DDBJ databases">
        <authorList>
            <person name="Capua I."/>
            <person name="De Benedictis P."/>
            <person name="Joannis T."/>
            <person name="Lombin L.H."/>
            <person name="Cattoli G."/>
        </authorList>
    </citation>
    <scope>NUCLEOTIDE SEQUENCE [LARGE SCALE GENOMIC DNA]</scope>
    <source>
        <strain evidence="16 17">A7P-90m</strain>
    </source>
</reference>
<comment type="catalytic activity">
    <reaction evidence="12">
        <text>ssDNA + n NTP = ssDNA/pppN(pN)n-1 hybrid + (n-1) diphosphate.</text>
        <dbReference type="EC" id="2.7.7.101"/>
    </reaction>
</comment>
<evidence type="ECO:0000313" key="17">
    <source>
        <dbReference type="Proteomes" id="UP000199452"/>
    </source>
</evidence>
<dbReference type="Pfam" id="PF08275">
    <property type="entry name" value="DNAG_N"/>
    <property type="match status" value="1"/>
</dbReference>
<evidence type="ECO:0000313" key="16">
    <source>
        <dbReference type="EMBL" id="SDC36559.1"/>
    </source>
</evidence>
<proteinExistence type="inferred from homology"/>
<keyword evidence="17" id="KW-1185">Reference proteome</keyword>
<keyword evidence="3 12" id="KW-0808">Transferase</keyword>
<evidence type="ECO:0000256" key="3">
    <source>
        <dbReference type="ARBA" id="ARBA00022679"/>
    </source>
</evidence>
<sequence length="647" mass="73660">MIDHATVERIIATANIQEVVQDFVSLKKRGVNYLGLCPFHNEKSPSFTVSPAKGIFKCFGCGKGGNSVNFIMELEHLSYFEALKYLGKKYGIEVKERELSLDEVKQNDDRESMMVLNAWAQRHFSDTLYHHIDGKNIGLAYLKERGMRDETIKKFQLGYSLDNRDAFSQSAIKQGFKKEYLVKAGLTIDHEHGLLDRFYGRVIFPIHSISGRVIGFGGRVLRNDKKTAKYLNSPESEIYHKGQTLYGIYFAKQAITRENKCLLVEGYTDVTSLHQAGIENVVASSGTSLTVEQIRLIKRFTPNVTILYDGDAAGIKASLRGIDLVLEEGLNVRVLLLPAGEDPDSFSKTRSAKELLEFIGEKEEDFISFKTNLLLVDAGKDPVKRAGLISDIVRSIGAIPDAIIRTVYIRECSRLLDIEERVLFSEVGSLRRKKYESDQQVVPHDIYAQLQHKELVVPSFVQGVFCEEQEKELIYYLLKYGERVHSTYEDVNGDSFEITVANYIIAEIKNDELEFNNLAYRQLFDEYYRMLNKGEQPEARHFLQHPDVKISELSVDILTSEHIASKLWEKHSAYVESEEMILKLAVPKSVIVYKTKIIQSVMGKLHTQLSVSHKEGNQEQVNAILAQLNQLNQLKMRLSKELDRVVL</sequence>
<keyword evidence="9" id="KW-0460">Magnesium</keyword>
<evidence type="ECO:0000256" key="11">
    <source>
        <dbReference type="ARBA" id="ARBA00023163"/>
    </source>
</evidence>
<dbReference type="Pfam" id="PF10410">
    <property type="entry name" value="DnaB_bind"/>
    <property type="match status" value="1"/>
</dbReference>
<dbReference type="PROSITE" id="PS50880">
    <property type="entry name" value="TOPRIM"/>
    <property type="match status" value="1"/>
</dbReference>
<dbReference type="InterPro" id="IPR030846">
    <property type="entry name" value="DnaG_bac"/>
</dbReference>
<dbReference type="GO" id="GO:0006269">
    <property type="term" value="P:DNA replication, synthesis of primer"/>
    <property type="evidence" value="ECO:0007669"/>
    <property type="project" value="UniProtKB-UniRule"/>
</dbReference>
<protein>
    <recommendedName>
        <fullName evidence="12 13">DNA primase</fullName>
        <ecNumber evidence="12">2.7.7.101</ecNumber>
    </recommendedName>
</protein>
<keyword evidence="11 12" id="KW-0804">Transcription</keyword>
<dbReference type="InterPro" id="IPR006295">
    <property type="entry name" value="DNA_primase_DnaG"/>
</dbReference>
<keyword evidence="4 12" id="KW-0548">Nucleotidyltransferase</keyword>
<dbReference type="InterPro" id="IPR019475">
    <property type="entry name" value="DNA_primase_DnaB-bd"/>
</dbReference>
<keyword evidence="5 12" id="KW-0235">DNA replication</keyword>
<evidence type="ECO:0000256" key="10">
    <source>
        <dbReference type="ARBA" id="ARBA00023125"/>
    </source>
</evidence>
<dbReference type="InterPro" id="IPR050219">
    <property type="entry name" value="DnaG_primase"/>
</dbReference>
<dbReference type="InterPro" id="IPR036977">
    <property type="entry name" value="DNA_primase_Znf_CHC2"/>
</dbReference>
<evidence type="ECO:0000256" key="7">
    <source>
        <dbReference type="ARBA" id="ARBA00022771"/>
    </source>
</evidence>
<dbReference type="SUPFAM" id="SSF56731">
    <property type="entry name" value="DNA primase core"/>
    <property type="match status" value="1"/>
</dbReference>
<comment type="subunit">
    <text evidence="12">Monomer. Interacts with DnaB.</text>
</comment>
<comment type="cofactor">
    <cofactor evidence="12 13 14">
        <name>Zn(2+)</name>
        <dbReference type="ChEBI" id="CHEBI:29105"/>
    </cofactor>
    <text evidence="12 13 14">Binds 1 zinc ion per monomer.</text>
</comment>
<dbReference type="SMART" id="SM00493">
    <property type="entry name" value="TOPRIM"/>
    <property type="match status" value="1"/>
</dbReference>
<dbReference type="GO" id="GO:0005737">
    <property type="term" value="C:cytoplasm"/>
    <property type="evidence" value="ECO:0007669"/>
    <property type="project" value="TreeGrafter"/>
</dbReference>
<dbReference type="SUPFAM" id="SSF57783">
    <property type="entry name" value="Zinc beta-ribbon"/>
    <property type="match status" value="1"/>
</dbReference>
<dbReference type="Gene3D" id="3.40.1360.10">
    <property type="match status" value="1"/>
</dbReference>
<dbReference type="InterPro" id="IPR037068">
    <property type="entry name" value="DNA_primase_core_N_sf"/>
</dbReference>
<evidence type="ECO:0000256" key="13">
    <source>
        <dbReference type="PIRNR" id="PIRNR002811"/>
    </source>
</evidence>
<dbReference type="OrthoDB" id="9803773at2"/>